<feature type="region of interest" description="Disordered" evidence="1">
    <location>
        <begin position="29"/>
        <end position="51"/>
    </location>
</feature>
<name>A0A9X4LKQ6_9BURK</name>
<keyword evidence="2" id="KW-0732">Signal</keyword>
<reference evidence="3" key="1">
    <citation type="submission" date="2019-02" db="EMBL/GenBank/DDBJ databases">
        <title>Draft genome of the type strain Pelomonas aquatica CCUG 52575T.</title>
        <authorList>
            <person name="Gomila M."/>
            <person name="Lalucat J."/>
        </authorList>
    </citation>
    <scope>NUCLEOTIDE SEQUENCE</scope>
    <source>
        <strain evidence="3">CCUG 52575</strain>
    </source>
</reference>
<evidence type="ECO:0000256" key="2">
    <source>
        <dbReference type="SAM" id="SignalP"/>
    </source>
</evidence>
<dbReference type="EMBL" id="SGUG01000067">
    <property type="protein sequence ID" value="MDG0865342.1"/>
    <property type="molecule type" value="Genomic_DNA"/>
</dbReference>
<organism evidence="3 4">
    <name type="scientific">Pelomonas aquatica</name>
    <dbReference type="NCBI Taxonomy" id="431058"/>
    <lineage>
        <taxon>Bacteria</taxon>
        <taxon>Pseudomonadati</taxon>
        <taxon>Pseudomonadota</taxon>
        <taxon>Betaproteobacteria</taxon>
        <taxon>Burkholderiales</taxon>
        <taxon>Sphaerotilaceae</taxon>
        <taxon>Roseateles</taxon>
    </lineage>
</organism>
<dbReference type="Proteomes" id="UP001152766">
    <property type="component" value="Unassembled WGS sequence"/>
</dbReference>
<comment type="caution">
    <text evidence="3">The sequence shown here is derived from an EMBL/GenBank/DDBJ whole genome shotgun (WGS) entry which is preliminary data.</text>
</comment>
<dbReference type="RefSeq" id="WP_268149075.1">
    <property type="nucleotide sequence ID" value="NZ_JAPPUW010000006.1"/>
</dbReference>
<feature type="compositionally biased region" description="Low complexity" evidence="1">
    <location>
        <begin position="35"/>
        <end position="49"/>
    </location>
</feature>
<keyword evidence="4" id="KW-1185">Reference proteome</keyword>
<sequence length="149" mass="15291">MPIQHSIVRPVATVSVVVLLALAAGCSKPADQNSASAASAPTAQTAMPMQGKAASKLGDLSAFHSIATDVATIVDKGDLPAAKARIKDLEVAWDSAEAGLKPRAADDWHVLDKAIDTSLSALRADTPSQADCKAAMAGLLKTFDTLEGK</sequence>
<gene>
    <name evidence="3" type="ORF">EXJ73_23040</name>
</gene>
<accession>A0A9X4LKQ6</accession>
<feature type="signal peptide" evidence="2">
    <location>
        <begin position="1"/>
        <end position="23"/>
    </location>
</feature>
<protein>
    <submittedName>
        <fullName evidence="3">Uncharacterized protein</fullName>
    </submittedName>
</protein>
<evidence type="ECO:0000313" key="3">
    <source>
        <dbReference type="EMBL" id="MDG0865342.1"/>
    </source>
</evidence>
<feature type="chain" id="PRO_5040862567" evidence="2">
    <location>
        <begin position="24"/>
        <end position="149"/>
    </location>
</feature>
<evidence type="ECO:0000313" key="4">
    <source>
        <dbReference type="Proteomes" id="UP001152766"/>
    </source>
</evidence>
<dbReference type="AlphaFoldDB" id="A0A9X4LKQ6"/>
<evidence type="ECO:0000256" key="1">
    <source>
        <dbReference type="SAM" id="MobiDB-lite"/>
    </source>
</evidence>
<proteinExistence type="predicted"/>